<dbReference type="Proteomes" id="UP001501417">
    <property type="component" value="Unassembled WGS sequence"/>
</dbReference>
<evidence type="ECO:0000313" key="2">
    <source>
        <dbReference type="EMBL" id="GAA4290462.1"/>
    </source>
</evidence>
<evidence type="ECO:0000256" key="1">
    <source>
        <dbReference type="SAM" id="Phobius"/>
    </source>
</evidence>
<dbReference type="EMBL" id="BAABGF010000041">
    <property type="protein sequence ID" value="GAA4290462.1"/>
    <property type="molecule type" value="Genomic_DNA"/>
</dbReference>
<proteinExistence type="predicted"/>
<evidence type="ECO:0000313" key="3">
    <source>
        <dbReference type="Proteomes" id="UP001501417"/>
    </source>
</evidence>
<reference evidence="3" key="1">
    <citation type="journal article" date="2019" name="Int. J. Syst. Evol. Microbiol.">
        <title>The Global Catalogue of Microorganisms (GCM) 10K type strain sequencing project: providing services to taxonomists for standard genome sequencing and annotation.</title>
        <authorList>
            <consortium name="The Broad Institute Genomics Platform"/>
            <consortium name="The Broad Institute Genome Sequencing Center for Infectious Disease"/>
            <person name="Wu L."/>
            <person name="Ma J."/>
        </authorList>
    </citation>
    <scope>NUCLEOTIDE SEQUENCE [LARGE SCALE GENOMIC DNA]</scope>
    <source>
        <strain evidence="3">JCM 17782</strain>
    </source>
</reference>
<protein>
    <submittedName>
        <fullName evidence="2">Uncharacterized protein</fullName>
    </submittedName>
</protein>
<organism evidence="2 3">
    <name type="scientific">Mycobacterium paraffinicum</name>
    <dbReference type="NCBI Taxonomy" id="53378"/>
    <lineage>
        <taxon>Bacteria</taxon>
        <taxon>Bacillati</taxon>
        <taxon>Actinomycetota</taxon>
        <taxon>Actinomycetes</taxon>
        <taxon>Mycobacteriales</taxon>
        <taxon>Mycobacteriaceae</taxon>
        <taxon>Mycobacterium</taxon>
    </lineage>
</organism>
<keyword evidence="1" id="KW-0472">Membrane</keyword>
<keyword evidence="3" id="KW-1185">Reference proteome</keyword>
<gene>
    <name evidence="2" type="ORF">GCM10023161_35230</name>
</gene>
<sequence>MHMTRNEVNEENAMTARNIHQSTAVDQQNPLRSALSTSFRVAFIVTVTLGTLAGTGLVLSLLKALATSRYGVYFGV</sequence>
<feature type="transmembrane region" description="Helical" evidence="1">
    <location>
        <begin position="41"/>
        <end position="62"/>
    </location>
</feature>
<comment type="caution">
    <text evidence="2">The sequence shown here is derived from an EMBL/GenBank/DDBJ whole genome shotgun (WGS) entry which is preliminary data.</text>
</comment>
<keyword evidence="1" id="KW-1133">Transmembrane helix</keyword>
<name>A0ABP8EZX1_9MYCO</name>
<accession>A0ABP8EZX1</accession>
<keyword evidence="1" id="KW-0812">Transmembrane</keyword>